<protein>
    <submittedName>
        <fullName evidence="9">Cysteine-rich repeat secretory protein 38-like</fullName>
    </submittedName>
</protein>
<dbReference type="GO" id="GO:0005576">
    <property type="term" value="C:extracellular region"/>
    <property type="evidence" value="ECO:0007669"/>
    <property type="project" value="UniProtKB-SubCell"/>
</dbReference>
<organism evidence="8 9">
    <name type="scientific">Spinacia oleracea</name>
    <name type="common">Spinach</name>
    <dbReference type="NCBI Taxonomy" id="3562"/>
    <lineage>
        <taxon>Eukaryota</taxon>
        <taxon>Viridiplantae</taxon>
        <taxon>Streptophyta</taxon>
        <taxon>Embryophyta</taxon>
        <taxon>Tracheophyta</taxon>
        <taxon>Spermatophyta</taxon>
        <taxon>Magnoliopsida</taxon>
        <taxon>eudicotyledons</taxon>
        <taxon>Gunneridae</taxon>
        <taxon>Pentapetalae</taxon>
        <taxon>Caryophyllales</taxon>
        <taxon>Chenopodiaceae</taxon>
        <taxon>Chenopodioideae</taxon>
        <taxon>Anserineae</taxon>
        <taxon>Spinacia</taxon>
    </lineage>
</organism>
<dbReference type="InterPro" id="IPR038408">
    <property type="entry name" value="GNK2_sf"/>
</dbReference>
<keyword evidence="4" id="KW-0677">Repeat</keyword>
<dbReference type="InterPro" id="IPR002902">
    <property type="entry name" value="GNK2"/>
</dbReference>
<reference evidence="8" key="1">
    <citation type="journal article" date="2021" name="Nat. Commun.">
        <title>Genomic analyses provide insights into spinach domestication and the genetic basis of agronomic traits.</title>
        <authorList>
            <person name="Cai X."/>
            <person name="Sun X."/>
            <person name="Xu C."/>
            <person name="Sun H."/>
            <person name="Wang X."/>
            <person name="Ge C."/>
            <person name="Zhang Z."/>
            <person name="Wang Q."/>
            <person name="Fei Z."/>
            <person name="Jiao C."/>
            <person name="Wang Q."/>
        </authorList>
    </citation>
    <scope>NUCLEOTIDE SEQUENCE [LARGE SCALE GENOMIC DNA]</scope>
    <source>
        <strain evidence="8">cv. Varoflay</strain>
    </source>
</reference>
<reference evidence="9" key="2">
    <citation type="submission" date="2025-08" db="UniProtKB">
        <authorList>
            <consortium name="RefSeq"/>
        </authorList>
    </citation>
    <scope>IDENTIFICATION</scope>
    <source>
        <tissue evidence="9">Leaf</tissue>
    </source>
</reference>
<evidence type="ECO:0000256" key="1">
    <source>
        <dbReference type="ARBA" id="ARBA00004613"/>
    </source>
</evidence>
<dbReference type="PANTHER" id="PTHR32411:SF43">
    <property type="entry name" value="CYSTEINE-RICH REPEAT SECRETORY PROTEIN 38"/>
    <property type="match status" value="1"/>
</dbReference>
<dbReference type="Proteomes" id="UP000813463">
    <property type="component" value="Chromosome 5"/>
</dbReference>
<dbReference type="PROSITE" id="PS51473">
    <property type="entry name" value="GNK2"/>
    <property type="match status" value="2"/>
</dbReference>
<feature type="domain" description="Gnk2-homologous" evidence="7">
    <location>
        <begin position="28"/>
        <end position="128"/>
    </location>
</feature>
<dbReference type="AlphaFoldDB" id="A0A9R0K3V1"/>
<dbReference type="GeneID" id="110796054"/>
<evidence type="ECO:0000313" key="8">
    <source>
        <dbReference type="Proteomes" id="UP000813463"/>
    </source>
</evidence>
<dbReference type="CDD" id="cd23509">
    <property type="entry name" value="Gnk2-like"/>
    <property type="match status" value="2"/>
</dbReference>
<dbReference type="KEGG" id="soe:110796054"/>
<keyword evidence="3 6" id="KW-0732">Signal</keyword>
<evidence type="ECO:0000256" key="6">
    <source>
        <dbReference type="SAM" id="SignalP"/>
    </source>
</evidence>
<comment type="subcellular location">
    <subcellularLocation>
        <location evidence="1">Secreted</location>
    </subcellularLocation>
</comment>
<evidence type="ECO:0000256" key="2">
    <source>
        <dbReference type="ARBA" id="ARBA00022525"/>
    </source>
</evidence>
<feature type="domain" description="Gnk2-homologous" evidence="7">
    <location>
        <begin position="134"/>
        <end position="240"/>
    </location>
</feature>
<dbReference type="RefSeq" id="XP_021856778.1">
    <property type="nucleotide sequence ID" value="XM_022001086.2"/>
</dbReference>
<feature type="chain" id="PRO_5040475744" evidence="6">
    <location>
        <begin position="25"/>
        <end position="244"/>
    </location>
</feature>
<keyword evidence="8" id="KW-1185">Reference proteome</keyword>
<name>A0A9R0K3V1_SPIOL</name>
<accession>A0A9R0K3V1</accession>
<comment type="similarity">
    <text evidence="5">Belongs to the cysteine-rich repeat secretory protein family.</text>
</comment>
<keyword evidence="2" id="KW-0964">Secreted</keyword>
<sequence length="244" mass="26753">MSYIHKTSLIILIILVQTRLKVSAVDDPLYQLCSSSAGSFSPNSVYVKTLNTLLGSLQTGIVTPSGFSRAAIHKKLFGIALCRGDVNSTECNTCVVDASAEIRKRCPYNKGAIIWYDNCFLKYLDHNFFGQIDIQNKFELVNVANISNNPTLFNQKVKGLLSNLADQGSRSRVLYAAGETKLDTFTNLYGLAQCTQDLSSKDCKICLDEAISELPSCCDGRQGGRVVGGSCNVRYEVYPFLNSS</sequence>
<proteinExistence type="inferred from homology"/>
<dbReference type="PANTHER" id="PTHR32411">
    <property type="entry name" value="CYSTEINE-RICH REPEAT SECRETORY PROTEIN 38-RELATED"/>
    <property type="match status" value="1"/>
</dbReference>
<feature type="signal peptide" evidence="6">
    <location>
        <begin position="1"/>
        <end position="24"/>
    </location>
</feature>
<evidence type="ECO:0000256" key="5">
    <source>
        <dbReference type="ARBA" id="ARBA00038515"/>
    </source>
</evidence>
<evidence type="ECO:0000259" key="7">
    <source>
        <dbReference type="PROSITE" id="PS51473"/>
    </source>
</evidence>
<evidence type="ECO:0000313" key="9">
    <source>
        <dbReference type="RefSeq" id="XP_021856778.1"/>
    </source>
</evidence>
<evidence type="ECO:0000256" key="4">
    <source>
        <dbReference type="ARBA" id="ARBA00022737"/>
    </source>
</evidence>
<evidence type="ECO:0000256" key="3">
    <source>
        <dbReference type="ARBA" id="ARBA00022729"/>
    </source>
</evidence>
<dbReference type="OrthoDB" id="696781at2759"/>
<dbReference type="Gene3D" id="3.30.430.20">
    <property type="entry name" value="Gnk2 domain, C-X8-C-X2-C motif"/>
    <property type="match status" value="2"/>
</dbReference>
<dbReference type="SMR" id="A0A9R0K3V1"/>
<dbReference type="Pfam" id="PF01657">
    <property type="entry name" value="Stress-antifung"/>
    <property type="match status" value="2"/>
</dbReference>
<dbReference type="InterPro" id="IPR050581">
    <property type="entry name" value="CRR_secretory_protein"/>
</dbReference>
<gene>
    <name evidence="9" type="primary">LOC110796054</name>
</gene>
<dbReference type="FunFam" id="3.30.430.20:FF:000012">
    <property type="entry name" value="Cysteine-rich receptor-like protein kinase 25"/>
    <property type="match status" value="1"/>
</dbReference>